<dbReference type="InterPro" id="IPR005546">
    <property type="entry name" value="Autotransporte_beta"/>
</dbReference>
<comment type="caution">
    <text evidence="2">The sequence shown here is derived from an EMBL/GenBank/DDBJ whole genome shotgun (WGS) entry which is preliminary data.</text>
</comment>
<organism evidence="2 3">
    <name type="scientific">Belnapia arida</name>
    <dbReference type="NCBI Taxonomy" id="2804533"/>
    <lineage>
        <taxon>Bacteria</taxon>
        <taxon>Pseudomonadati</taxon>
        <taxon>Pseudomonadota</taxon>
        <taxon>Alphaproteobacteria</taxon>
        <taxon>Acetobacterales</taxon>
        <taxon>Roseomonadaceae</taxon>
        <taxon>Belnapia</taxon>
    </lineage>
</organism>
<evidence type="ECO:0000313" key="2">
    <source>
        <dbReference type="EMBL" id="MBL6078137.1"/>
    </source>
</evidence>
<dbReference type="PROSITE" id="PS51208">
    <property type="entry name" value="AUTOTRANSPORTER"/>
    <property type="match status" value="1"/>
</dbReference>
<sequence>MVASEVGACWRLQPSIGLRYKELGRNQLTESGGGALALAVRSDELSSLRSMAGARIERRFDLGNGYRLTPAGRLFWTHELSDVTTSTTAAFVNRGAAMRTTSAKSGRDGAVVGIGTNLELPNGLVAYANYGAQVRDNTTAQAITAGLRFAW</sequence>
<evidence type="ECO:0000313" key="3">
    <source>
        <dbReference type="Proteomes" id="UP000660885"/>
    </source>
</evidence>
<evidence type="ECO:0000259" key="1">
    <source>
        <dbReference type="PROSITE" id="PS51208"/>
    </source>
</evidence>
<dbReference type="InterPro" id="IPR006315">
    <property type="entry name" value="OM_autotransptr_brl_dom"/>
</dbReference>
<reference evidence="2 3" key="1">
    <citation type="submission" date="2021-01" db="EMBL/GenBank/DDBJ databases">
        <title>Belnapia mucosa sp. nov. and Belnapia arida sp. nov., isolated from the Tabernas Desert (Almeria, Spain).</title>
        <authorList>
            <person name="Molina-Menor E."/>
            <person name="Vidal-Verdu A."/>
            <person name="Calonge A."/>
            <person name="Satari L."/>
            <person name="Pereto J."/>
            <person name="Porcar M."/>
        </authorList>
    </citation>
    <scope>NUCLEOTIDE SEQUENCE [LARGE SCALE GENOMIC DNA]</scope>
    <source>
        <strain evidence="2 3">T18</strain>
    </source>
</reference>
<accession>A0ABS1U0D1</accession>
<gene>
    <name evidence="2" type="ORF">JMJ56_08975</name>
</gene>
<dbReference type="EMBL" id="JAETWB010000002">
    <property type="protein sequence ID" value="MBL6078137.1"/>
    <property type="molecule type" value="Genomic_DNA"/>
</dbReference>
<protein>
    <submittedName>
        <fullName evidence="2">Autotransporter outer membrane beta-barrel domain-containing protein</fullName>
    </submittedName>
</protein>
<feature type="domain" description="Autotransporter" evidence="1">
    <location>
        <begin position="1"/>
        <end position="151"/>
    </location>
</feature>
<dbReference type="InterPro" id="IPR036709">
    <property type="entry name" value="Autotransporte_beta_dom_sf"/>
</dbReference>
<dbReference type="Pfam" id="PF03797">
    <property type="entry name" value="Autotransporter"/>
    <property type="match status" value="1"/>
</dbReference>
<dbReference type="RefSeq" id="WP_202831281.1">
    <property type="nucleotide sequence ID" value="NZ_JAETWB010000002.1"/>
</dbReference>
<dbReference type="Proteomes" id="UP000660885">
    <property type="component" value="Unassembled WGS sequence"/>
</dbReference>
<dbReference type="Gene3D" id="2.40.128.130">
    <property type="entry name" value="Autotransporter beta-domain"/>
    <property type="match status" value="1"/>
</dbReference>
<dbReference type="NCBIfam" id="TIGR01414">
    <property type="entry name" value="autotrans_barl"/>
    <property type="match status" value="1"/>
</dbReference>
<name>A0ABS1U0D1_9PROT</name>
<keyword evidence="3" id="KW-1185">Reference proteome</keyword>
<proteinExistence type="predicted"/>
<dbReference type="SUPFAM" id="SSF103515">
    <property type="entry name" value="Autotransporter"/>
    <property type="match status" value="1"/>
</dbReference>